<dbReference type="InterPro" id="IPR050833">
    <property type="entry name" value="Poly_Biosynth_Transport"/>
</dbReference>
<dbReference type="Proteomes" id="UP000298355">
    <property type="component" value="Unassembled WGS sequence"/>
</dbReference>
<keyword evidence="5 6" id="KW-0472">Membrane</keyword>
<evidence type="ECO:0000256" key="1">
    <source>
        <dbReference type="ARBA" id="ARBA00004651"/>
    </source>
</evidence>
<dbReference type="EMBL" id="SOGJ01000004">
    <property type="protein sequence ID" value="TFD01833.1"/>
    <property type="molecule type" value="Genomic_DNA"/>
</dbReference>
<feature type="transmembrane region" description="Helical" evidence="6">
    <location>
        <begin position="45"/>
        <end position="68"/>
    </location>
</feature>
<keyword evidence="3 6" id="KW-0812">Transmembrane</keyword>
<dbReference type="RefSeq" id="WP_134361816.1">
    <property type="nucleotide sequence ID" value="NZ_SOGJ01000004.1"/>
</dbReference>
<feature type="transmembrane region" description="Helical" evidence="6">
    <location>
        <begin position="209"/>
        <end position="228"/>
    </location>
</feature>
<evidence type="ECO:0000256" key="2">
    <source>
        <dbReference type="ARBA" id="ARBA00022475"/>
    </source>
</evidence>
<evidence type="ECO:0000256" key="4">
    <source>
        <dbReference type="ARBA" id="ARBA00022989"/>
    </source>
</evidence>
<name>A0ABY2JBY8_9MICO</name>
<feature type="transmembrane region" description="Helical" evidence="6">
    <location>
        <begin position="170"/>
        <end position="188"/>
    </location>
</feature>
<feature type="transmembrane region" description="Helical" evidence="6">
    <location>
        <begin position="347"/>
        <end position="369"/>
    </location>
</feature>
<dbReference type="PANTHER" id="PTHR30250:SF26">
    <property type="entry name" value="PSMA PROTEIN"/>
    <property type="match status" value="1"/>
</dbReference>
<feature type="transmembrane region" description="Helical" evidence="6">
    <location>
        <begin position="375"/>
        <end position="396"/>
    </location>
</feature>
<evidence type="ECO:0000256" key="5">
    <source>
        <dbReference type="ARBA" id="ARBA00023136"/>
    </source>
</evidence>
<proteinExistence type="predicted"/>
<accession>A0ABY2JBY8</accession>
<evidence type="ECO:0000313" key="7">
    <source>
        <dbReference type="EMBL" id="TFD01833.1"/>
    </source>
</evidence>
<protein>
    <recommendedName>
        <fullName evidence="9">Lipopolysaccharide biosynthesis protein</fullName>
    </recommendedName>
</protein>
<comment type="subcellular location">
    <subcellularLocation>
        <location evidence="1">Cell membrane</location>
        <topology evidence="1">Multi-pass membrane protein</topology>
    </subcellularLocation>
</comment>
<keyword evidence="8" id="KW-1185">Reference proteome</keyword>
<evidence type="ECO:0000256" key="6">
    <source>
        <dbReference type="SAM" id="Phobius"/>
    </source>
</evidence>
<evidence type="ECO:0000256" key="3">
    <source>
        <dbReference type="ARBA" id="ARBA00022692"/>
    </source>
</evidence>
<feature type="transmembrane region" description="Helical" evidence="6">
    <location>
        <begin position="319"/>
        <end position="340"/>
    </location>
</feature>
<feature type="transmembrane region" description="Helical" evidence="6">
    <location>
        <begin position="234"/>
        <end position="259"/>
    </location>
</feature>
<keyword evidence="4 6" id="KW-1133">Transmembrane helix</keyword>
<feature type="transmembrane region" description="Helical" evidence="6">
    <location>
        <begin position="140"/>
        <end position="164"/>
    </location>
</feature>
<sequence>MASKLMKNAGLATVGTLVQGLSRFAYTIMVGRAFGAETLGQVSGLIALSVFVSLFWPTGAGVAASRFVPRDAATLAGDDSSLPYIVREFLISVPFLAVGTFVAALVIVPDAVTALAAATLALAFSAYAFTRGAALGQVRFLRIAVADAGTSALSIALLLGVVVAGFPPMILLPLVLGYAIFAWACWPVGGRPTRRSNDEITRFIFFNSLAQLATGGALQVAMVAARVYDTPVEAGLFAAAFSLATPTSMLALSLNQVLVPHFARLHQDGHEQIHRVSQRLTLFGVVGFGILFTGLIVLAPVLLKLFYGQEFVPATPHMRWLLGGVFAYSVSLVPAAALVAMGRERRYAAAAATGFCATVVIILIGGITLGVWAAVVGYVVGAFCSGALILAMGLRLSHQQAPSSIKSRPDGTGK</sequence>
<keyword evidence="2" id="KW-1003">Cell membrane</keyword>
<feature type="transmembrane region" description="Helical" evidence="6">
    <location>
        <begin position="280"/>
        <end position="307"/>
    </location>
</feature>
<reference evidence="7 8" key="1">
    <citation type="submission" date="2019-03" db="EMBL/GenBank/DDBJ databases">
        <title>Genomics of glacier-inhabiting Cryobacterium strains.</title>
        <authorList>
            <person name="Liu Q."/>
            <person name="Xin Y.-H."/>
        </authorList>
    </citation>
    <scope>NUCLEOTIDE SEQUENCE [LARGE SCALE GENOMIC DNA]</scope>
    <source>
        <strain evidence="7 8">TMT4-23</strain>
    </source>
</reference>
<evidence type="ECO:0000313" key="8">
    <source>
        <dbReference type="Proteomes" id="UP000298355"/>
    </source>
</evidence>
<comment type="caution">
    <text evidence="7">The sequence shown here is derived from an EMBL/GenBank/DDBJ whole genome shotgun (WGS) entry which is preliminary data.</text>
</comment>
<feature type="transmembrane region" description="Helical" evidence="6">
    <location>
        <begin position="114"/>
        <end position="133"/>
    </location>
</feature>
<feature type="transmembrane region" description="Helical" evidence="6">
    <location>
        <begin position="89"/>
        <end position="108"/>
    </location>
</feature>
<gene>
    <name evidence="7" type="ORF">E3O65_00590</name>
</gene>
<evidence type="ECO:0008006" key="9">
    <source>
        <dbReference type="Google" id="ProtNLM"/>
    </source>
</evidence>
<dbReference type="Pfam" id="PF13440">
    <property type="entry name" value="Polysacc_synt_3"/>
    <property type="match status" value="1"/>
</dbReference>
<organism evidence="7 8">
    <name type="scientific">Cryobacterium breve</name>
    <dbReference type="NCBI Taxonomy" id="1259258"/>
    <lineage>
        <taxon>Bacteria</taxon>
        <taxon>Bacillati</taxon>
        <taxon>Actinomycetota</taxon>
        <taxon>Actinomycetes</taxon>
        <taxon>Micrococcales</taxon>
        <taxon>Microbacteriaceae</taxon>
        <taxon>Cryobacterium</taxon>
    </lineage>
</organism>
<dbReference type="PANTHER" id="PTHR30250">
    <property type="entry name" value="PST FAMILY PREDICTED COLANIC ACID TRANSPORTER"/>
    <property type="match status" value="1"/>
</dbReference>